<dbReference type="Gene3D" id="3.40.50.1820">
    <property type="entry name" value="alpha/beta hydrolase"/>
    <property type="match status" value="1"/>
</dbReference>
<evidence type="ECO:0000256" key="3">
    <source>
        <dbReference type="ARBA" id="ARBA00022729"/>
    </source>
</evidence>
<dbReference type="PANTHER" id="PTHR11802">
    <property type="entry name" value="SERINE PROTEASE FAMILY S10 SERINE CARBOXYPEPTIDASE"/>
    <property type="match status" value="1"/>
</dbReference>
<dbReference type="GO" id="GO:0004185">
    <property type="term" value="F:serine-type carboxypeptidase activity"/>
    <property type="evidence" value="ECO:0007669"/>
    <property type="project" value="InterPro"/>
</dbReference>
<dbReference type="Proteomes" id="UP000242687">
    <property type="component" value="Unassembled WGS sequence"/>
</dbReference>
<dbReference type="AlphaFoldDB" id="A0A2H9VMX7"/>
<dbReference type="InterPro" id="IPR029058">
    <property type="entry name" value="AB_hydrolase_fold"/>
</dbReference>
<keyword evidence="3" id="KW-0732">Signal</keyword>
<dbReference type="InterPro" id="IPR001563">
    <property type="entry name" value="Peptidase_S10"/>
</dbReference>
<evidence type="ECO:0000256" key="5">
    <source>
        <dbReference type="ARBA" id="ARBA00023180"/>
    </source>
</evidence>
<accession>A0A2H9VMX7</accession>
<keyword evidence="4" id="KW-0378">Hydrolase</keyword>
<protein>
    <submittedName>
        <fullName evidence="6">Carboxypeptidase C (Cathepsin A)</fullName>
    </submittedName>
</protein>
<dbReference type="OrthoDB" id="9770107at2"/>
<proteinExistence type="predicted"/>
<organism evidence="6 7">
    <name type="scientific">Mucilaginibacter auburnensis</name>
    <dbReference type="NCBI Taxonomy" id="1457233"/>
    <lineage>
        <taxon>Bacteria</taxon>
        <taxon>Pseudomonadati</taxon>
        <taxon>Bacteroidota</taxon>
        <taxon>Sphingobacteriia</taxon>
        <taxon>Sphingobacteriales</taxon>
        <taxon>Sphingobacteriaceae</taxon>
        <taxon>Mucilaginibacter</taxon>
    </lineage>
</organism>
<evidence type="ECO:0000256" key="4">
    <source>
        <dbReference type="ARBA" id="ARBA00022801"/>
    </source>
</evidence>
<keyword evidence="5" id="KW-0325">Glycoprotein</keyword>
<keyword evidence="2" id="KW-0645">Protease</keyword>
<comment type="caution">
    <text evidence="6">The sequence shown here is derived from an EMBL/GenBank/DDBJ whole genome shotgun (WGS) entry which is preliminary data.</text>
</comment>
<gene>
    <name evidence="6" type="ORF">CLV57_2825</name>
</gene>
<evidence type="ECO:0000256" key="2">
    <source>
        <dbReference type="ARBA" id="ARBA00022670"/>
    </source>
</evidence>
<dbReference type="GO" id="GO:0006508">
    <property type="term" value="P:proteolysis"/>
    <property type="evidence" value="ECO:0007669"/>
    <property type="project" value="UniProtKB-KW"/>
</dbReference>
<dbReference type="PANTHER" id="PTHR11802:SF3">
    <property type="entry name" value="RETINOID-INDUCIBLE SERINE CARBOXYPEPTIDASE"/>
    <property type="match status" value="1"/>
</dbReference>
<keyword evidence="1 6" id="KW-0121">Carboxypeptidase</keyword>
<dbReference type="EMBL" id="PGFJ01000002">
    <property type="protein sequence ID" value="PJJ79689.1"/>
    <property type="molecule type" value="Genomic_DNA"/>
</dbReference>
<evidence type="ECO:0000256" key="1">
    <source>
        <dbReference type="ARBA" id="ARBA00022645"/>
    </source>
</evidence>
<dbReference type="InterPro" id="IPR018202">
    <property type="entry name" value="Ser_caboxypep_ser_AS"/>
</dbReference>
<sequence>MFTFSHQRAVFVKPGITAIILVLILSSWATTNGLVTPVTGHNQISIGNNTYNYNATAAHLPVKNNNDKVVADIFYTAYTLNTTSTRPVTFVFNGGPGSASVWLHMGALAPVRVQTGNANYSGNPQTWLQFTDLVFIDPVGTGYSRAAEGFDEKQFYGYKEDVEVIAQFVAQYLKNANNKLSGIYLAGESYGGARAAGLAAQLQNNYNIKIAGLTLISPALNYKTVTFKTGNDAAYPLYMPTYALIAQYHKQLAPELLALPPQQLAALVKTFANIEYSQLLNGDTTNVNSTLNKLSYYTGINKNWLKQHNYRITDHEFAQLILNEDGNRTGIFDARVAGISKKGDPSEAALRTTYPKALANYFQNELGFKTDLDYKATITISDWNFGSRRAGYYLDVIPQLKQLLKENPLLRVHVVGGYYDLATPVETIKQAVSELNTAQVSSNYYNAGHMIYTDNNVNAQFYADSKAFYTNIN</sequence>
<reference evidence="6 7" key="1">
    <citation type="submission" date="2017-11" db="EMBL/GenBank/DDBJ databases">
        <title>Genomic Encyclopedia of Archaeal and Bacterial Type Strains, Phase II (KMG-II): From Individual Species to Whole Genera.</title>
        <authorList>
            <person name="Goeker M."/>
        </authorList>
    </citation>
    <scope>NUCLEOTIDE SEQUENCE [LARGE SCALE GENOMIC DNA]</scope>
    <source>
        <strain evidence="6 7">DSM 28175</strain>
    </source>
</reference>
<dbReference type="RefSeq" id="WP_100342008.1">
    <property type="nucleotide sequence ID" value="NZ_PGFJ01000002.1"/>
</dbReference>
<name>A0A2H9VMX7_9SPHI</name>
<dbReference type="Pfam" id="PF00450">
    <property type="entry name" value="Peptidase_S10"/>
    <property type="match status" value="1"/>
</dbReference>
<evidence type="ECO:0000313" key="7">
    <source>
        <dbReference type="Proteomes" id="UP000242687"/>
    </source>
</evidence>
<keyword evidence="7" id="KW-1185">Reference proteome</keyword>
<dbReference type="SUPFAM" id="SSF53474">
    <property type="entry name" value="alpha/beta-Hydrolases"/>
    <property type="match status" value="1"/>
</dbReference>
<dbReference type="PROSITE" id="PS00131">
    <property type="entry name" value="CARBOXYPEPT_SER_SER"/>
    <property type="match status" value="1"/>
</dbReference>
<evidence type="ECO:0000313" key="6">
    <source>
        <dbReference type="EMBL" id="PJJ79689.1"/>
    </source>
</evidence>